<dbReference type="InterPro" id="IPR004114">
    <property type="entry name" value="THUMP_dom"/>
</dbReference>
<keyword evidence="2 6" id="KW-0808">Transferase</keyword>
<evidence type="ECO:0000313" key="7">
    <source>
        <dbReference type="Proteomes" id="UP000007485"/>
    </source>
</evidence>
<dbReference type="PANTHER" id="PTHR14911:SF13">
    <property type="entry name" value="TRNA (GUANINE(6)-N2)-METHYLTRANSFERASE THUMP3"/>
    <property type="match status" value="1"/>
</dbReference>
<evidence type="ECO:0000259" key="5">
    <source>
        <dbReference type="PROSITE" id="PS51165"/>
    </source>
</evidence>
<evidence type="ECO:0000256" key="4">
    <source>
        <dbReference type="PROSITE-ProRule" id="PRU00529"/>
    </source>
</evidence>
<accession>F0QWY6</accession>
<dbReference type="Gene3D" id="3.30.2130.30">
    <property type="match status" value="1"/>
</dbReference>
<dbReference type="SUPFAM" id="SSF143437">
    <property type="entry name" value="THUMP domain-like"/>
    <property type="match status" value="1"/>
</dbReference>
<evidence type="ECO:0000313" key="6">
    <source>
        <dbReference type="EMBL" id="ADY01104.1"/>
    </source>
</evidence>
<evidence type="ECO:0000256" key="3">
    <source>
        <dbReference type="ARBA" id="ARBA00022694"/>
    </source>
</evidence>
<dbReference type="KEGG" id="vmo:VMUT_0894"/>
<dbReference type="GeneID" id="10288546"/>
<proteinExistence type="predicted"/>
<dbReference type="PROSITE" id="PS51165">
    <property type="entry name" value="THUMP"/>
    <property type="match status" value="1"/>
</dbReference>
<keyword evidence="2 6" id="KW-0489">Methyltransferase</keyword>
<dbReference type="STRING" id="985053.VMUT_0894"/>
<dbReference type="HOGENOM" id="CLU_032119_0_0_2"/>
<dbReference type="GO" id="GO:0030488">
    <property type="term" value="P:tRNA methylation"/>
    <property type="evidence" value="ECO:0007669"/>
    <property type="project" value="TreeGrafter"/>
</dbReference>
<reference evidence="6 7" key="1">
    <citation type="journal article" date="2011" name="J. Bacteriol.">
        <title>Complete genome sequence of 'Vulcanisaeta moutnovskia' strain 768-28, a novel member of the hyperthermophilic crenarchaeal genus vulcanisaeta.</title>
        <authorList>
            <person name="Gumerov V.M."/>
            <person name="Mardanov A.V."/>
            <person name="Beletsky A.V."/>
            <person name="Prokofeva M.I."/>
            <person name="Bonch-Osmolovskaya E.A."/>
            <person name="Ravin N.V."/>
            <person name="Skryabin K.G."/>
        </authorList>
    </citation>
    <scope>NUCLEOTIDE SEQUENCE [LARGE SCALE GENOMIC DNA]</scope>
    <source>
        <strain evidence="6 7">768-28</strain>
    </source>
</reference>
<dbReference type="SUPFAM" id="SSF53335">
    <property type="entry name" value="S-adenosyl-L-methionine-dependent methyltransferases"/>
    <property type="match status" value="1"/>
</dbReference>
<evidence type="ECO:0000256" key="2">
    <source>
        <dbReference type="ARBA" id="ARBA00022603"/>
    </source>
</evidence>
<dbReference type="Pfam" id="PF01170">
    <property type="entry name" value="UPF0020"/>
    <property type="match status" value="1"/>
</dbReference>
<dbReference type="RefSeq" id="WP_013604266.1">
    <property type="nucleotide sequence ID" value="NC_015151.1"/>
</dbReference>
<dbReference type="GO" id="GO:0005737">
    <property type="term" value="C:cytoplasm"/>
    <property type="evidence" value="ECO:0007669"/>
    <property type="project" value="UniProtKB-SubCell"/>
</dbReference>
<protein>
    <submittedName>
        <fullName evidence="6">RNA methylase</fullName>
    </submittedName>
</protein>
<feature type="domain" description="THUMP" evidence="5">
    <location>
        <begin position="48"/>
        <end position="163"/>
    </location>
</feature>
<dbReference type="CDD" id="cd02440">
    <property type="entry name" value="AdoMet_MTases"/>
    <property type="match status" value="1"/>
</dbReference>
<dbReference type="InterPro" id="IPR029063">
    <property type="entry name" value="SAM-dependent_MTases_sf"/>
</dbReference>
<dbReference type="Proteomes" id="UP000007485">
    <property type="component" value="Chromosome"/>
</dbReference>
<dbReference type="OrthoDB" id="7080at2157"/>
<dbReference type="PANTHER" id="PTHR14911">
    <property type="entry name" value="THUMP DOMAIN-CONTAINING"/>
    <property type="match status" value="1"/>
</dbReference>
<dbReference type="eggNOG" id="arCOG00048">
    <property type="taxonomic scope" value="Archaea"/>
</dbReference>
<dbReference type="CDD" id="cd11715">
    <property type="entry name" value="THUMP_AdoMetMT"/>
    <property type="match status" value="1"/>
</dbReference>
<dbReference type="InterPro" id="IPR000241">
    <property type="entry name" value="RlmKL-like_Mtase"/>
</dbReference>
<evidence type="ECO:0000256" key="1">
    <source>
        <dbReference type="ARBA" id="ARBA00004496"/>
    </source>
</evidence>
<dbReference type="AlphaFoldDB" id="F0QWY6"/>
<organism evidence="6 7">
    <name type="scientific">Vulcanisaeta moutnovskia (strain 768-28)</name>
    <dbReference type="NCBI Taxonomy" id="985053"/>
    <lineage>
        <taxon>Archaea</taxon>
        <taxon>Thermoproteota</taxon>
        <taxon>Thermoprotei</taxon>
        <taxon>Thermoproteales</taxon>
        <taxon>Thermoproteaceae</taxon>
        <taxon>Vulcanisaeta</taxon>
    </lineage>
</organism>
<sequence length="350" mass="39000">MIVLFTTVPGIEDIVINEVRERFGNRVLNAEVFGGSNVTGKVIANINDVTINELKRLSTVEHVIMVLSMGFVGKDIKSLRDCIWQLNFSDILNYLTPNTTISILADRSGDHNFKSPDAAALLGERISEFLASRYLRPFFNLDNADLVLRLIIDQDKCVLGLSITREPLKSRSYRRFNHPASINPILANAMLRILAPEPSSRVCDITCGSGTIVIEGALMRRDVSFLCVDIDYGYVNGAVMNAREAGVDSSVDFVVMDSTRPAIRSYVCDHAVFNPPFGIRVEPLEGITNFYNSLFKSLSELLKAGSGFVLITVRKSLVRRLVNKYGFRIVDERVVEQGGIWSSIFKVIKE</sequence>
<gene>
    <name evidence="6" type="ordered locus">VMUT_0894</name>
</gene>
<dbReference type="GO" id="GO:0016423">
    <property type="term" value="F:tRNA (guanine) methyltransferase activity"/>
    <property type="evidence" value="ECO:0007669"/>
    <property type="project" value="TreeGrafter"/>
</dbReference>
<dbReference type="Pfam" id="PF02926">
    <property type="entry name" value="THUMP"/>
    <property type="match status" value="1"/>
</dbReference>
<keyword evidence="4" id="KW-0694">RNA-binding</keyword>
<name>F0QWY6_VULM7</name>
<dbReference type="EMBL" id="CP002529">
    <property type="protein sequence ID" value="ADY01104.1"/>
    <property type="molecule type" value="Genomic_DNA"/>
</dbReference>
<dbReference type="Gene3D" id="3.40.50.150">
    <property type="entry name" value="Vaccinia Virus protein VP39"/>
    <property type="match status" value="1"/>
</dbReference>
<comment type="subcellular location">
    <subcellularLocation>
        <location evidence="1">Cytoplasm</location>
    </subcellularLocation>
</comment>
<dbReference type="GO" id="GO:0003723">
    <property type="term" value="F:RNA binding"/>
    <property type="evidence" value="ECO:0007669"/>
    <property type="project" value="UniProtKB-UniRule"/>
</dbReference>
<keyword evidence="7" id="KW-1185">Reference proteome</keyword>
<keyword evidence="3" id="KW-0819">tRNA processing</keyword>